<sequence>MGTTVADDLVSMLVQAGVTRIYGLVGDSLNALSDAVRRSGGAAKGGLDWVHVHNEEAAAFAASADAQLTGKLAVCAGSCGPGNTHLIQGVMDAHRSGAPVLALASHIATKQVGSGFFQETRPQELFQQASHYCETVSTPEQLSRCTRLAVQNAIGKAGASVLVLPGDVLAADSAGEALESATVTTRPLTVADPAAVHELAERLNAAERVAIFAGIGCAGARDEVLALAGTLQAPVGHTLRGKDVLQHDNPYDVGMTGLLGYGACYQALHEADLVLLLGTDFPYDEFLPQQHTVQIDIDPARLGRRTPLVQGLAADVGTTLRALLPLLRERTDRSFLDTMLRKTEHNLEHNVDAYRTATQQQTPIHPEYLAGLLDELAAPDAVFTVDTGMCCTWAARYLTPNGQRRILGSFVHGSMANALPMAIGAQIAAPDRQVITFSGDGGLAMLLGELLTVKTHRLPVKVVVFNNSSLGMVRLEMLVAGDPPFETDHDEVDYAAIAAPMGFLTRRVTDPDDLRAAITEVLAHDGPALLDVVTTKDALEVPSHVTFAEARGFALALGKVVLSGGVGDVLRLAKANVRNIPT</sequence>
<evidence type="ECO:0000259" key="4">
    <source>
        <dbReference type="Pfam" id="PF00205"/>
    </source>
</evidence>
<dbReference type="EMBL" id="LLZH01000122">
    <property type="protein sequence ID" value="KUL34295.1"/>
    <property type="molecule type" value="Genomic_DNA"/>
</dbReference>
<feature type="domain" description="Thiamine pyrophosphate enzyme TPP-binding" evidence="5">
    <location>
        <begin position="386"/>
        <end position="532"/>
    </location>
</feature>
<reference evidence="7 8" key="1">
    <citation type="submission" date="2015-10" db="EMBL/GenBank/DDBJ databases">
        <authorList>
            <person name="Gilbert D.G."/>
        </authorList>
    </citation>
    <scope>NUCLEOTIDE SEQUENCE [LARGE SCALE GENOMIC DNA]</scope>
    <source>
        <strain evidence="7 8">NRRL B-16712</strain>
    </source>
</reference>
<dbReference type="InterPro" id="IPR029035">
    <property type="entry name" value="DHS-like_NAD/FAD-binding_dom"/>
</dbReference>
<dbReference type="Pfam" id="PF02776">
    <property type="entry name" value="TPP_enzyme_N"/>
    <property type="match status" value="1"/>
</dbReference>
<evidence type="ECO:0000256" key="1">
    <source>
        <dbReference type="ARBA" id="ARBA00007812"/>
    </source>
</evidence>
<dbReference type="Gene3D" id="3.40.50.1220">
    <property type="entry name" value="TPP-binding domain"/>
    <property type="match status" value="1"/>
</dbReference>
<feature type="domain" description="Thiamine pyrophosphate enzyme central" evidence="4">
    <location>
        <begin position="197"/>
        <end position="323"/>
    </location>
</feature>
<gene>
    <name evidence="7" type="ORF">ADL15_16820</name>
</gene>
<evidence type="ECO:0000313" key="7">
    <source>
        <dbReference type="EMBL" id="KUL34295.1"/>
    </source>
</evidence>
<dbReference type="Gene3D" id="3.40.50.970">
    <property type="match status" value="2"/>
</dbReference>
<dbReference type="PANTHER" id="PTHR42981:SF2">
    <property type="entry name" value="PYRUVATE DEHYDROGENASE [UBIQUINONE]"/>
    <property type="match status" value="1"/>
</dbReference>
<dbReference type="InterPro" id="IPR047211">
    <property type="entry name" value="POXB-like"/>
</dbReference>
<name>A0A0X3UP47_9ACTN</name>
<feature type="domain" description="Thiamine pyrophosphate enzyme N-terminal TPP-binding" evidence="6">
    <location>
        <begin position="4"/>
        <end position="120"/>
    </location>
</feature>
<evidence type="ECO:0000256" key="3">
    <source>
        <dbReference type="RuleBase" id="RU362132"/>
    </source>
</evidence>
<dbReference type="GO" id="GO:0003824">
    <property type="term" value="F:catalytic activity"/>
    <property type="evidence" value="ECO:0007669"/>
    <property type="project" value="InterPro"/>
</dbReference>
<dbReference type="RefSeq" id="WP_067691313.1">
    <property type="nucleotide sequence ID" value="NZ_LLZH01000122.1"/>
</dbReference>
<evidence type="ECO:0000259" key="5">
    <source>
        <dbReference type="Pfam" id="PF02775"/>
    </source>
</evidence>
<evidence type="ECO:0000256" key="2">
    <source>
        <dbReference type="ARBA" id="ARBA00023052"/>
    </source>
</evidence>
<dbReference type="CDD" id="cd02014">
    <property type="entry name" value="TPP_POX"/>
    <property type="match status" value="1"/>
</dbReference>
<proteinExistence type="inferred from homology"/>
<dbReference type="PANTHER" id="PTHR42981">
    <property type="entry name" value="PYRUVATE DEHYDROGENASE [UBIQUINONE]"/>
    <property type="match status" value="1"/>
</dbReference>
<keyword evidence="7" id="KW-0670">Pyruvate</keyword>
<accession>A0A0X3UP47</accession>
<dbReference type="SUPFAM" id="SSF52467">
    <property type="entry name" value="DHS-like NAD/FAD-binding domain"/>
    <property type="match status" value="1"/>
</dbReference>
<dbReference type="GO" id="GO:0030976">
    <property type="term" value="F:thiamine pyrophosphate binding"/>
    <property type="evidence" value="ECO:0007669"/>
    <property type="project" value="InterPro"/>
</dbReference>
<dbReference type="SUPFAM" id="SSF52518">
    <property type="entry name" value="Thiamin diphosphate-binding fold (THDP-binding)"/>
    <property type="match status" value="2"/>
</dbReference>
<keyword evidence="8" id="KW-1185">Reference proteome</keyword>
<keyword evidence="2 3" id="KW-0786">Thiamine pyrophosphate</keyword>
<dbReference type="Pfam" id="PF00205">
    <property type="entry name" value="TPP_enzyme_M"/>
    <property type="match status" value="1"/>
</dbReference>
<dbReference type="PROSITE" id="PS00187">
    <property type="entry name" value="TPP_ENZYMES"/>
    <property type="match status" value="1"/>
</dbReference>
<dbReference type="InterPro" id="IPR011766">
    <property type="entry name" value="TPP_enzyme_TPP-bd"/>
</dbReference>
<dbReference type="InterPro" id="IPR029061">
    <property type="entry name" value="THDP-binding"/>
</dbReference>
<dbReference type="AlphaFoldDB" id="A0A0X3UP47"/>
<dbReference type="InterPro" id="IPR012001">
    <property type="entry name" value="Thiamin_PyroP_enz_TPP-bd_dom"/>
</dbReference>
<organism evidence="7 8">
    <name type="scientific">Actinoplanes awajinensis subsp. mycoplanecinus</name>
    <dbReference type="NCBI Taxonomy" id="135947"/>
    <lineage>
        <taxon>Bacteria</taxon>
        <taxon>Bacillati</taxon>
        <taxon>Actinomycetota</taxon>
        <taxon>Actinomycetes</taxon>
        <taxon>Micromonosporales</taxon>
        <taxon>Micromonosporaceae</taxon>
        <taxon>Actinoplanes</taxon>
    </lineage>
</organism>
<dbReference type="GO" id="GO:0000287">
    <property type="term" value="F:magnesium ion binding"/>
    <property type="evidence" value="ECO:0007669"/>
    <property type="project" value="InterPro"/>
</dbReference>
<comment type="caution">
    <text evidence="7">The sequence shown here is derived from an EMBL/GenBank/DDBJ whole genome shotgun (WGS) entry which is preliminary data.</text>
</comment>
<dbReference type="Pfam" id="PF02775">
    <property type="entry name" value="TPP_enzyme_C"/>
    <property type="match status" value="1"/>
</dbReference>
<dbReference type="InterPro" id="IPR000399">
    <property type="entry name" value="TPP-bd_CS"/>
</dbReference>
<evidence type="ECO:0000259" key="6">
    <source>
        <dbReference type="Pfam" id="PF02776"/>
    </source>
</evidence>
<dbReference type="OrthoDB" id="4959782at2"/>
<dbReference type="InterPro" id="IPR012000">
    <property type="entry name" value="Thiamin_PyroP_enz_cen_dom"/>
</dbReference>
<protein>
    <submittedName>
        <fullName evidence="7">Pyruvate dehydrogenase</fullName>
    </submittedName>
</protein>
<dbReference type="Proteomes" id="UP000053244">
    <property type="component" value="Unassembled WGS sequence"/>
</dbReference>
<comment type="similarity">
    <text evidence="1 3">Belongs to the TPP enzyme family.</text>
</comment>
<evidence type="ECO:0000313" key="8">
    <source>
        <dbReference type="Proteomes" id="UP000053244"/>
    </source>
</evidence>
<dbReference type="InterPro" id="IPR047212">
    <property type="entry name" value="TPP_POXB-like"/>
</dbReference>